<organism evidence="2">
    <name type="scientific">Curvibacter symbiont subsp. Hydra magnipapillata</name>
    <dbReference type="NCBI Taxonomy" id="667019"/>
    <lineage>
        <taxon>Bacteria</taxon>
        <taxon>Pseudomonadati</taxon>
        <taxon>Pseudomonadota</taxon>
        <taxon>Betaproteobacteria</taxon>
        <taxon>Burkholderiales</taxon>
        <taxon>Comamonadaceae</taxon>
        <taxon>Curvibacter</taxon>
    </lineage>
</organism>
<gene>
    <name evidence="2" type="ORF">Csp_B16490</name>
</gene>
<sequence length="95" mass="10095">MSSFLGAIHWGLAMRGPLTPQPGPFVWGVFPSLVAWVALLLPLSQGLVTMALLLGICLAVDRRSYPAYGLGDWLSMRLHLTVVAALCMLAGSMAA</sequence>
<dbReference type="InterPro" id="IPR021836">
    <property type="entry name" value="DUF3429"/>
</dbReference>
<keyword evidence="1" id="KW-1133">Transmembrane helix</keyword>
<dbReference type="Pfam" id="PF11911">
    <property type="entry name" value="DUF3429"/>
    <property type="match status" value="1"/>
</dbReference>
<reference evidence="2" key="1">
    <citation type="journal article" date="2010" name="Nature">
        <title>The Dynamic genome of Hydra.</title>
        <authorList>
            <person name="Chapman J.A."/>
            <person name="Kirkness E.F."/>
            <person name="Simakov O."/>
            <person name="Hampson S.E."/>
            <person name="Mitros T."/>
            <person name="Weinmaier T."/>
            <person name="Rattei T."/>
            <person name="Balasubramanian P.G."/>
            <person name="Borman J."/>
            <person name="Busam D."/>
            <person name="Disbennett K."/>
            <person name="Pfannkoch C."/>
            <person name="Sumin N."/>
            <person name="Sutton G."/>
            <person name="Viswanathan L."/>
            <person name="Walenz B."/>
            <person name="Goodstein D.M."/>
            <person name="Hellsten U."/>
            <person name="Kawashima T."/>
            <person name="Prochnik S.E."/>
            <person name="Putnam N.H."/>
            <person name="Shu S."/>
            <person name="Blumberg B."/>
            <person name="Dana C.E."/>
            <person name="Gee L."/>
            <person name="Kibler D.F."/>
            <person name="Law L."/>
            <person name="Lindgens D."/>
            <person name="Martinez D.E."/>
            <person name="Peng J."/>
            <person name="Wigge P.A."/>
            <person name="Bertulat B."/>
            <person name="Guder C."/>
            <person name="Nakamura Y."/>
            <person name="Ozbek S."/>
            <person name="Watanabe H."/>
            <person name="Khalturin K."/>
            <person name="Hemmrich G."/>
            <person name="Franke A."/>
            <person name="Augustin R."/>
            <person name="Fraune S."/>
            <person name="Hayakawa E."/>
            <person name="Hayakawa S."/>
            <person name="Hirose M."/>
            <person name="Hwang J."/>
            <person name="Ikeo K."/>
            <person name="Nishimiya-Fujisawa C."/>
            <person name="Ogura A."/>
            <person name="Takahashi T."/>
            <person name="Steinmetz P.R."/>
            <person name="Zhang X."/>
            <person name="Aufschnaiter R."/>
            <person name="Eder M.K."/>
            <person name="Gorny A.K."/>
            <person name="Salvenmoser W."/>
            <person name="Heimberg A.M."/>
            <person name="Wheeler B.M."/>
            <person name="Peterson K.J."/>
            <person name="Boettger A."/>
            <person name="Tischler P."/>
            <person name="Wolf A."/>
            <person name="Gojobori T."/>
            <person name="Remington K.A."/>
            <person name="Strausberg R.L."/>
            <person name="Venter J."/>
            <person name="Technau U."/>
            <person name="Hobmayer B."/>
            <person name="Bosch T.C."/>
            <person name="Holstein T.W."/>
            <person name="Fujisawa T."/>
            <person name="Bode H.R."/>
            <person name="David C.N."/>
            <person name="Rokhsar D.S."/>
            <person name="Steele R.E."/>
        </authorList>
    </citation>
    <scope>NUCLEOTIDE SEQUENCE</scope>
</reference>
<feature type="transmembrane region" description="Helical" evidence="1">
    <location>
        <begin position="36"/>
        <end position="61"/>
    </location>
</feature>
<protein>
    <recommendedName>
        <fullName evidence="3">DUF3429 domain-containing protein</fullName>
    </recommendedName>
</protein>
<proteinExistence type="predicted"/>
<dbReference type="EMBL" id="FN543108">
    <property type="protein sequence ID" value="CBA32929.1"/>
    <property type="molecule type" value="Genomic_DNA"/>
</dbReference>
<dbReference type="PANTHER" id="PTHR15887">
    <property type="entry name" value="TRANSMEMBRANE PROTEIN 69"/>
    <property type="match status" value="1"/>
</dbReference>
<dbReference type="PANTHER" id="PTHR15887:SF1">
    <property type="entry name" value="TRANSMEMBRANE PROTEIN 69"/>
    <property type="match status" value="1"/>
</dbReference>
<keyword evidence="1" id="KW-0472">Membrane</keyword>
<evidence type="ECO:0000313" key="2">
    <source>
        <dbReference type="EMBL" id="CBA32929.1"/>
    </source>
</evidence>
<accession>C9YFU9</accession>
<evidence type="ECO:0000256" key="1">
    <source>
        <dbReference type="SAM" id="Phobius"/>
    </source>
</evidence>
<keyword evidence="1" id="KW-0812">Transmembrane</keyword>
<name>C9YFU9_CURXX</name>
<evidence type="ECO:0008006" key="3">
    <source>
        <dbReference type="Google" id="ProtNLM"/>
    </source>
</evidence>
<dbReference type="AlphaFoldDB" id="C9YFU9"/>